<name>A0A9P0Q6C1_ACAOB</name>
<comment type="caution">
    <text evidence="2">The sequence shown here is derived from an EMBL/GenBank/DDBJ whole genome shotgun (WGS) entry which is preliminary data.</text>
</comment>
<proteinExistence type="predicted"/>
<evidence type="ECO:0000313" key="2">
    <source>
        <dbReference type="EMBL" id="CAH2008061.1"/>
    </source>
</evidence>
<sequence>MHNLFVSCVTDLKFKVTLQGESKNQGHSETQGHTSRSPEKLKVTLQGHSETQGHVSMLHFKVGIEGQLSRSFGTEGRRSRASQNIQTRSTCSHCHFEIHGSETSV</sequence>
<feature type="compositionally biased region" description="Polar residues" evidence="1">
    <location>
        <begin position="20"/>
        <end position="35"/>
    </location>
</feature>
<evidence type="ECO:0000313" key="3">
    <source>
        <dbReference type="Proteomes" id="UP001152888"/>
    </source>
</evidence>
<evidence type="ECO:0000256" key="1">
    <source>
        <dbReference type="SAM" id="MobiDB-lite"/>
    </source>
</evidence>
<accession>A0A9P0Q6C1</accession>
<dbReference type="Proteomes" id="UP001152888">
    <property type="component" value="Unassembled WGS sequence"/>
</dbReference>
<protein>
    <submittedName>
        <fullName evidence="2">Uncharacterized protein</fullName>
    </submittedName>
</protein>
<gene>
    <name evidence="2" type="ORF">ACAOBT_LOCUS29993</name>
</gene>
<feature type="region of interest" description="Disordered" evidence="1">
    <location>
        <begin position="20"/>
        <end position="40"/>
    </location>
</feature>
<dbReference type="EMBL" id="CAKOFQ010007781">
    <property type="protein sequence ID" value="CAH2008061.1"/>
    <property type="molecule type" value="Genomic_DNA"/>
</dbReference>
<dbReference type="AlphaFoldDB" id="A0A9P0Q6C1"/>
<reference evidence="2" key="1">
    <citation type="submission" date="2022-03" db="EMBL/GenBank/DDBJ databases">
        <authorList>
            <person name="Sayadi A."/>
        </authorList>
    </citation>
    <scope>NUCLEOTIDE SEQUENCE</scope>
</reference>
<keyword evidence="3" id="KW-1185">Reference proteome</keyword>
<organism evidence="2 3">
    <name type="scientific">Acanthoscelides obtectus</name>
    <name type="common">Bean weevil</name>
    <name type="synonym">Bruchus obtectus</name>
    <dbReference type="NCBI Taxonomy" id="200917"/>
    <lineage>
        <taxon>Eukaryota</taxon>
        <taxon>Metazoa</taxon>
        <taxon>Ecdysozoa</taxon>
        <taxon>Arthropoda</taxon>
        <taxon>Hexapoda</taxon>
        <taxon>Insecta</taxon>
        <taxon>Pterygota</taxon>
        <taxon>Neoptera</taxon>
        <taxon>Endopterygota</taxon>
        <taxon>Coleoptera</taxon>
        <taxon>Polyphaga</taxon>
        <taxon>Cucujiformia</taxon>
        <taxon>Chrysomeloidea</taxon>
        <taxon>Chrysomelidae</taxon>
        <taxon>Bruchinae</taxon>
        <taxon>Bruchini</taxon>
        <taxon>Acanthoscelides</taxon>
    </lineage>
</organism>